<dbReference type="CDD" id="cd06366">
    <property type="entry name" value="PBP1_GABAb_receptor"/>
    <property type="match status" value="1"/>
</dbReference>
<evidence type="ECO:0000256" key="11">
    <source>
        <dbReference type="ARBA" id="ARBA00023180"/>
    </source>
</evidence>
<gene>
    <name evidence="16" type="primary">LOC102802156</name>
</gene>
<keyword evidence="6 13" id="KW-1133">Transmembrane helix</keyword>
<evidence type="ECO:0000256" key="3">
    <source>
        <dbReference type="ARBA" id="ARBA00004294"/>
    </source>
</evidence>
<evidence type="ECO:0000256" key="10">
    <source>
        <dbReference type="ARBA" id="ARBA00023170"/>
    </source>
</evidence>
<evidence type="ECO:0000256" key="7">
    <source>
        <dbReference type="ARBA" id="ARBA00023040"/>
    </source>
</evidence>
<keyword evidence="8" id="KW-0496">Mitochondrion</keyword>
<feature type="domain" description="G-protein coupled receptors family 3 profile" evidence="14">
    <location>
        <begin position="532"/>
        <end position="773"/>
    </location>
</feature>
<proteinExistence type="predicted"/>
<dbReference type="InterPro" id="IPR000337">
    <property type="entry name" value="GPCR_3"/>
</dbReference>
<protein>
    <submittedName>
        <fullName evidence="16">Gamma-aminobutyric acid type B receptor subunit 1-like</fullName>
    </submittedName>
</protein>
<evidence type="ECO:0000313" key="16">
    <source>
        <dbReference type="RefSeq" id="XP_006819246.1"/>
    </source>
</evidence>
<evidence type="ECO:0000259" key="14">
    <source>
        <dbReference type="PROSITE" id="PS50259"/>
    </source>
</evidence>
<dbReference type="SUPFAM" id="SSF53822">
    <property type="entry name" value="Periplasmic binding protein-like I"/>
    <property type="match status" value="1"/>
</dbReference>
<dbReference type="PRINTS" id="PR00248">
    <property type="entry name" value="GPCRMGR"/>
</dbReference>
<dbReference type="Pfam" id="PF00003">
    <property type="entry name" value="7tm_3"/>
    <property type="match status" value="2"/>
</dbReference>
<evidence type="ECO:0000256" key="1">
    <source>
        <dbReference type="ARBA" id="ARBA00004141"/>
    </source>
</evidence>
<dbReference type="GeneID" id="102802156"/>
<dbReference type="InterPro" id="IPR002455">
    <property type="entry name" value="GPCR3_GABA-B"/>
</dbReference>
<keyword evidence="12" id="KW-0807">Transducer</keyword>
<evidence type="ECO:0000313" key="15">
    <source>
        <dbReference type="Proteomes" id="UP000694865"/>
    </source>
</evidence>
<feature type="transmembrane region" description="Helical" evidence="13">
    <location>
        <begin position="534"/>
        <end position="557"/>
    </location>
</feature>
<dbReference type="InterPro" id="IPR001828">
    <property type="entry name" value="ANF_lig-bd_rcpt"/>
</dbReference>
<dbReference type="Proteomes" id="UP000694865">
    <property type="component" value="Unplaced"/>
</dbReference>
<evidence type="ECO:0000256" key="5">
    <source>
        <dbReference type="ARBA" id="ARBA00022787"/>
    </source>
</evidence>
<keyword evidence="11" id="KW-0325">Glycoprotein</keyword>
<dbReference type="PROSITE" id="PS50259">
    <property type="entry name" value="G_PROTEIN_RECEP_F3_4"/>
    <property type="match status" value="1"/>
</dbReference>
<evidence type="ECO:0000256" key="6">
    <source>
        <dbReference type="ARBA" id="ARBA00022989"/>
    </source>
</evidence>
<dbReference type="InterPro" id="IPR028082">
    <property type="entry name" value="Peripla_BP_I"/>
</dbReference>
<comment type="subcellular location">
    <subcellularLocation>
        <location evidence="1">Membrane</location>
        <topology evidence="1">Multi-pass membrane protein</topology>
    </subcellularLocation>
    <subcellularLocation>
        <location evidence="2">Membrane</location>
        <topology evidence="2">Single-pass membrane protein</topology>
    </subcellularLocation>
    <subcellularLocation>
        <location evidence="3">Mitochondrion outer membrane</location>
    </subcellularLocation>
</comment>
<name>A0ABM0MGV5_SACKO</name>
<keyword evidence="4 13" id="KW-0812">Transmembrane</keyword>
<keyword evidence="15" id="KW-1185">Reference proteome</keyword>
<keyword evidence="7" id="KW-0297">G-protein coupled receptor</keyword>
<feature type="transmembrane region" description="Helical" evidence="13">
    <location>
        <begin position="569"/>
        <end position="590"/>
    </location>
</feature>
<organism evidence="15 16">
    <name type="scientific">Saccoglossus kowalevskii</name>
    <name type="common">Acorn worm</name>
    <dbReference type="NCBI Taxonomy" id="10224"/>
    <lineage>
        <taxon>Eukaryota</taxon>
        <taxon>Metazoa</taxon>
        <taxon>Hemichordata</taxon>
        <taxon>Enteropneusta</taxon>
        <taxon>Harrimaniidae</taxon>
        <taxon>Saccoglossus</taxon>
    </lineage>
</organism>
<dbReference type="InterPro" id="IPR017978">
    <property type="entry name" value="GPCR_3_C"/>
</dbReference>
<dbReference type="PANTHER" id="PTHR10519:SF20">
    <property type="entry name" value="G-PROTEIN COUPLED RECEPTOR 156-RELATED"/>
    <property type="match status" value="1"/>
</dbReference>
<dbReference type="RefSeq" id="XP_006819246.1">
    <property type="nucleotide sequence ID" value="XM_006819183.1"/>
</dbReference>
<dbReference type="Gene3D" id="3.40.50.2300">
    <property type="match status" value="4"/>
</dbReference>
<dbReference type="Pfam" id="PF01094">
    <property type="entry name" value="ANF_receptor"/>
    <property type="match status" value="1"/>
</dbReference>
<feature type="transmembrane region" description="Helical" evidence="13">
    <location>
        <begin position="706"/>
        <end position="723"/>
    </location>
</feature>
<dbReference type="PRINTS" id="PR01177">
    <property type="entry name" value="GABAB1RECPTR"/>
</dbReference>
<keyword evidence="5" id="KW-1000">Mitochondrion outer membrane</keyword>
<reference evidence="16" key="1">
    <citation type="submission" date="2025-08" db="UniProtKB">
        <authorList>
            <consortium name="RefSeq"/>
        </authorList>
    </citation>
    <scope>IDENTIFICATION</scope>
    <source>
        <tissue evidence="16">Testes</tissue>
    </source>
</reference>
<evidence type="ECO:0000256" key="4">
    <source>
        <dbReference type="ARBA" id="ARBA00022692"/>
    </source>
</evidence>
<dbReference type="CDD" id="cd15047">
    <property type="entry name" value="7tmC_GABA-B-like"/>
    <property type="match status" value="1"/>
</dbReference>
<keyword evidence="9 13" id="KW-0472">Membrane</keyword>
<feature type="transmembrane region" description="Helical" evidence="13">
    <location>
        <begin position="729"/>
        <end position="751"/>
    </location>
</feature>
<dbReference type="PANTHER" id="PTHR10519">
    <property type="entry name" value="GABA-B RECEPTOR"/>
    <property type="match status" value="1"/>
</dbReference>
<dbReference type="InterPro" id="IPR039433">
    <property type="entry name" value="Mff-like_dom"/>
</dbReference>
<evidence type="ECO:0000256" key="8">
    <source>
        <dbReference type="ARBA" id="ARBA00023128"/>
    </source>
</evidence>
<dbReference type="PRINTS" id="PR01176">
    <property type="entry name" value="GABABRECEPTR"/>
</dbReference>
<evidence type="ECO:0000256" key="12">
    <source>
        <dbReference type="ARBA" id="ARBA00023224"/>
    </source>
</evidence>
<evidence type="ECO:0000256" key="13">
    <source>
        <dbReference type="SAM" id="Phobius"/>
    </source>
</evidence>
<feature type="transmembrane region" description="Helical" evidence="13">
    <location>
        <begin position="663"/>
        <end position="685"/>
    </location>
</feature>
<sequence>MDDHEHSMQSSYSVTDMEKEMEDLKRFSYSTKFSEDINSQMQIPDKISMTGDEGGDVDFFTHTSTSASGMQVPDRIMIGGQTPVGLTTPPRVITLEDHPFPTVNGEVDDVISEEQEIKRKPLRVSVNNDHKRPSSQLADNYIADDQQYLSMDAEDDEIIEEPVGEDLQTLRYQVAKLSRRCNPGWASYLLCEHVFNGQQKIMVLGGGCSVATAQIAAFSHLFNLIQVSYSAASPQLSNKSEYPLFLRTQQSDLAQNIGRIAILKHFGWKRVATLYQNEKFFVMVIDDMIVKMRENDINLLASLSFNYHPSADLDILKVNGDLIAKLADNDVQLVTSQSIVLAPVAALRKIKEEDARIIVVHSYEDHARALFCEAYRQGMYGATYAWLIPGWYSDDWWKTEDSHINCTLDEMKKVLESVIETVQDSKGPDNVTNINGETYAEYEERYLNILSSRPEYKWVIPHMWHGLGYDAVWSMALALNASIDEVALGGRVWFNEHGDRIGRMAIYQILGDAPPVDEQRWTYEVISINETLSITVSILACLGIVMAAVFLGINIIYRDHGFIKLSSPRMNNIILSGAILVYLSIMPLGMTQSPFELSEYMRTISCIVGKWLLSVGFTLSFGSMFAKTWRVHRIFTNMKPNTTIAQDNTKTLYQTNSCSSQYVWYWLGALYGLKGLLLLFGCFLAHETRNIQVEGLNDSRQIGVSVYNIMVSCLVGVTLTLALENNPTLSFAFTSFPIFLCTSITIVMMFIPKIRVIVKDPKGGDYLRKRTREGLTVSSTMSDLNQQCAIAKSESKTTLHTNME</sequence>
<evidence type="ECO:0000256" key="2">
    <source>
        <dbReference type="ARBA" id="ARBA00004167"/>
    </source>
</evidence>
<accession>A0ABM0MGV5</accession>
<dbReference type="Pfam" id="PF05644">
    <property type="entry name" value="Miff"/>
    <property type="match status" value="1"/>
</dbReference>
<keyword evidence="10" id="KW-0675">Receptor</keyword>
<evidence type="ECO:0000256" key="9">
    <source>
        <dbReference type="ARBA" id="ARBA00023136"/>
    </source>
</evidence>